<protein>
    <submittedName>
        <fullName evidence="2">Uncharacterized protein</fullName>
    </submittedName>
</protein>
<evidence type="ECO:0000313" key="2">
    <source>
        <dbReference type="EMBL" id="CAG7556798.1"/>
    </source>
</evidence>
<dbReference type="AlphaFoldDB" id="A0A8J2IVU0"/>
<reference evidence="2" key="1">
    <citation type="submission" date="2021-05" db="EMBL/GenBank/DDBJ databases">
        <authorList>
            <person name="Khan N."/>
        </authorList>
    </citation>
    <scope>NUCLEOTIDE SEQUENCE</scope>
</reference>
<sequence>MPSPASTHSVAVPDSWQVPQAPSHNPPGQSSPAIFYFFFFLGEKPRQTNERESSMWTPNGWMGPWDPLPYPTLADSSIKPRAMHLTSPRTERQVTAATVEQQEIKLESIESSTNKDPSSRMKSMWKAKKAKKTLARAGGFLLLQSGPRVIEYVPKLYSTVLLVD</sequence>
<dbReference type="EMBL" id="CAJSTJ010000111">
    <property type="protein sequence ID" value="CAG7556798.1"/>
    <property type="molecule type" value="Genomic_DNA"/>
</dbReference>
<evidence type="ECO:0000313" key="3">
    <source>
        <dbReference type="Proteomes" id="UP000693738"/>
    </source>
</evidence>
<name>A0A8J2IVU0_FUSEQ</name>
<feature type="region of interest" description="Disordered" evidence="1">
    <location>
        <begin position="1"/>
        <end position="27"/>
    </location>
</feature>
<comment type="caution">
    <text evidence="2">The sequence shown here is derived from an EMBL/GenBank/DDBJ whole genome shotgun (WGS) entry which is preliminary data.</text>
</comment>
<accession>A0A8J2IVU0</accession>
<organism evidence="2 3">
    <name type="scientific">Fusarium equiseti</name>
    <name type="common">Fusarium scirpi</name>
    <dbReference type="NCBI Taxonomy" id="61235"/>
    <lineage>
        <taxon>Eukaryota</taxon>
        <taxon>Fungi</taxon>
        <taxon>Dikarya</taxon>
        <taxon>Ascomycota</taxon>
        <taxon>Pezizomycotina</taxon>
        <taxon>Sordariomycetes</taxon>
        <taxon>Hypocreomycetidae</taxon>
        <taxon>Hypocreales</taxon>
        <taxon>Nectriaceae</taxon>
        <taxon>Fusarium</taxon>
        <taxon>Fusarium incarnatum-equiseti species complex</taxon>
    </lineage>
</organism>
<gene>
    <name evidence="2" type="ORF">FEQUK3_LOCUS2523</name>
</gene>
<feature type="compositionally biased region" description="Polar residues" evidence="1">
    <location>
        <begin position="17"/>
        <end position="27"/>
    </location>
</feature>
<proteinExistence type="predicted"/>
<dbReference type="Proteomes" id="UP000693738">
    <property type="component" value="Unassembled WGS sequence"/>
</dbReference>
<evidence type="ECO:0000256" key="1">
    <source>
        <dbReference type="SAM" id="MobiDB-lite"/>
    </source>
</evidence>